<dbReference type="Proteomes" id="UP000317178">
    <property type="component" value="Chromosome"/>
</dbReference>
<keyword evidence="2" id="KW-1185">Reference proteome</keyword>
<sequence>MTTSTHTTTNPEVIQLWTTDRGGVPAAVEETQKKGDPGILRIHFPEEGSEDTLTEISWDNFFQKFEEAKLAFVYDIRTESGELSRFSKLISR</sequence>
<reference evidence="1 2" key="1">
    <citation type="submission" date="2019-02" db="EMBL/GenBank/DDBJ databases">
        <title>Deep-cultivation of Planctomycetes and their phenomic and genomic characterization uncovers novel biology.</title>
        <authorList>
            <person name="Wiegand S."/>
            <person name="Jogler M."/>
            <person name="Boedeker C."/>
            <person name="Pinto D."/>
            <person name="Vollmers J."/>
            <person name="Rivas-Marin E."/>
            <person name="Kohn T."/>
            <person name="Peeters S.H."/>
            <person name="Heuer A."/>
            <person name="Rast P."/>
            <person name="Oberbeckmann S."/>
            <person name="Bunk B."/>
            <person name="Jeske O."/>
            <person name="Meyerdierks A."/>
            <person name="Storesund J.E."/>
            <person name="Kallscheuer N."/>
            <person name="Luecker S."/>
            <person name="Lage O.M."/>
            <person name="Pohl T."/>
            <person name="Merkel B.J."/>
            <person name="Hornburger P."/>
            <person name="Mueller R.-W."/>
            <person name="Bruemmer F."/>
            <person name="Labrenz M."/>
            <person name="Spormann A.M."/>
            <person name="Op den Camp H."/>
            <person name="Overmann J."/>
            <person name="Amann R."/>
            <person name="Jetten M.S.M."/>
            <person name="Mascher T."/>
            <person name="Medema M.H."/>
            <person name="Devos D.P."/>
            <person name="Kaster A.-K."/>
            <person name="Ovreas L."/>
            <person name="Rohde M."/>
            <person name="Galperin M.Y."/>
            <person name="Jogler C."/>
        </authorList>
    </citation>
    <scope>NUCLEOTIDE SEQUENCE [LARGE SCALE GENOMIC DNA]</scope>
    <source>
        <strain evidence="1 2">Pla110</strain>
    </source>
</reference>
<name>A0A518CST1_9PLAN</name>
<evidence type="ECO:0000313" key="2">
    <source>
        <dbReference type="Proteomes" id="UP000317178"/>
    </source>
</evidence>
<gene>
    <name evidence="1" type="ORF">Pla110_40440</name>
</gene>
<evidence type="ECO:0008006" key="3">
    <source>
        <dbReference type="Google" id="ProtNLM"/>
    </source>
</evidence>
<dbReference type="RefSeq" id="WP_144998337.1">
    <property type="nucleotide sequence ID" value="NZ_CP036281.1"/>
</dbReference>
<dbReference type="AlphaFoldDB" id="A0A518CST1"/>
<proteinExistence type="predicted"/>
<accession>A0A518CST1</accession>
<dbReference type="EMBL" id="CP036281">
    <property type="protein sequence ID" value="QDU82289.1"/>
    <property type="molecule type" value="Genomic_DNA"/>
</dbReference>
<protein>
    <recommendedName>
        <fullName evidence="3">1,4-alpha-glucan branching enzyme</fullName>
    </recommendedName>
</protein>
<dbReference type="OrthoDB" id="9808866at2"/>
<evidence type="ECO:0000313" key="1">
    <source>
        <dbReference type="EMBL" id="QDU82289.1"/>
    </source>
</evidence>
<organism evidence="1 2">
    <name type="scientific">Polystyrenella longa</name>
    <dbReference type="NCBI Taxonomy" id="2528007"/>
    <lineage>
        <taxon>Bacteria</taxon>
        <taxon>Pseudomonadati</taxon>
        <taxon>Planctomycetota</taxon>
        <taxon>Planctomycetia</taxon>
        <taxon>Planctomycetales</taxon>
        <taxon>Planctomycetaceae</taxon>
        <taxon>Polystyrenella</taxon>
    </lineage>
</organism>
<dbReference type="KEGG" id="plon:Pla110_40440"/>